<dbReference type="eggNOG" id="KOG0401">
    <property type="taxonomic scope" value="Eukaryota"/>
</dbReference>
<dbReference type="InterPro" id="IPR003890">
    <property type="entry name" value="MIF4G-like_typ-3"/>
</dbReference>
<dbReference type="VEuPathDB" id="FungiDB:LELG_02594"/>
<dbReference type="SMART" id="SM00543">
    <property type="entry name" value="MIF4G"/>
    <property type="match status" value="1"/>
</dbReference>
<feature type="region of interest" description="Disordered" evidence="8">
    <location>
        <begin position="267"/>
        <end position="589"/>
    </location>
</feature>
<dbReference type="InterPro" id="IPR022745">
    <property type="entry name" value="eIF4G1_eIF4E-bd"/>
</dbReference>
<evidence type="ECO:0000256" key="1">
    <source>
        <dbReference type="ARBA" id="ARBA00004496"/>
    </source>
</evidence>
<feature type="region of interest" description="Disordered" evidence="8">
    <location>
        <begin position="140"/>
        <end position="225"/>
    </location>
</feature>
<evidence type="ECO:0000313" key="10">
    <source>
        <dbReference type="EMBL" id="EDK44415.1"/>
    </source>
</evidence>
<feature type="compositionally biased region" description="Basic and acidic residues" evidence="8">
    <location>
        <begin position="743"/>
        <end position="769"/>
    </location>
</feature>
<feature type="compositionally biased region" description="Basic and acidic residues" evidence="8">
    <location>
        <begin position="460"/>
        <end position="470"/>
    </location>
</feature>
<feature type="compositionally biased region" description="Basic and acidic residues" evidence="8">
    <location>
        <begin position="1198"/>
        <end position="1215"/>
    </location>
</feature>
<proteinExistence type="inferred from homology"/>
<feature type="compositionally biased region" description="Gly residues" evidence="8">
    <location>
        <begin position="680"/>
        <end position="689"/>
    </location>
</feature>
<comment type="similarity">
    <text evidence="2">Belongs to the eukaryotic initiation factor 4G family.</text>
</comment>
<keyword evidence="3" id="KW-0963">Cytoplasm</keyword>
<dbReference type="SUPFAM" id="SSF48371">
    <property type="entry name" value="ARM repeat"/>
    <property type="match status" value="1"/>
</dbReference>
<dbReference type="AlphaFoldDB" id="A5DZ07"/>
<feature type="compositionally biased region" description="Basic and acidic residues" evidence="8">
    <location>
        <begin position="539"/>
        <end position="554"/>
    </location>
</feature>
<dbReference type="GO" id="GO:0010494">
    <property type="term" value="C:cytoplasmic stress granule"/>
    <property type="evidence" value="ECO:0007669"/>
    <property type="project" value="UniProtKB-ARBA"/>
</dbReference>
<dbReference type="KEGG" id="lel:PVL30_003425"/>
<keyword evidence="5" id="KW-0597">Phosphoprotein</keyword>
<dbReference type="FunFam" id="1.25.40.180:FF:000020">
    <property type="entry name" value="Eukaryotic translation initiation factor subunit"/>
    <property type="match status" value="1"/>
</dbReference>
<organism evidence="10 11">
    <name type="scientific">Lodderomyces elongisporus (strain ATCC 11503 / CBS 2605 / JCM 1781 / NBRC 1676 / NRRL YB-4239)</name>
    <name type="common">Yeast</name>
    <name type="synonym">Saccharomyces elongisporus</name>
    <dbReference type="NCBI Taxonomy" id="379508"/>
    <lineage>
        <taxon>Eukaryota</taxon>
        <taxon>Fungi</taxon>
        <taxon>Dikarya</taxon>
        <taxon>Ascomycota</taxon>
        <taxon>Saccharomycotina</taxon>
        <taxon>Pichiomycetes</taxon>
        <taxon>Debaryomycetaceae</taxon>
        <taxon>Candida/Lodderomyces clade</taxon>
        <taxon>Lodderomyces</taxon>
    </lineage>
</organism>
<gene>
    <name evidence="10" type="ORF">LELG_02594</name>
</gene>
<keyword evidence="4" id="KW-0396">Initiation factor</keyword>
<feature type="compositionally biased region" description="Polar residues" evidence="8">
    <location>
        <begin position="710"/>
        <end position="719"/>
    </location>
</feature>
<dbReference type="GeneID" id="5233622"/>
<evidence type="ECO:0000256" key="3">
    <source>
        <dbReference type="ARBA" id="ARBA00022490"/>
    </source>
</evidence>
<dbReference type="PANTHER" id="PTHR23253">
    <property type="entry name" value="EUKARYOTIC TRANSLATION INITIATION FACTOR 4 GAMMA"/>
    <property type="match status" value="1"/>
</dbReference>
<feature type="domain" description="MIF4G" evidence="9">
    <location>
        <begin position="802"/>
        <end position="1041"/>
    </location>
</feature>
<feature type="compositionally biased region" description="Basic residues" evidence="8">
    <location>
        <begin position="197"/>
        <end position="211"/>
    </location>
</feature>
<feature type="compositionally biased region" description="Polar residues" evidence="8">
    <location>
        <begin position="80"/>
        <end position="93"/>
    </location>
</feature>
<dbReference type="Proteomes" id="UP000001996">
    <property type="component" value="Unassembled WGS sequence"/>
</dbReference>
<dbReference type="GO" id="GO:0003729">
    <property type="term" value="F:mRNA binding"/>
    <property type="evidence" value="ECO:0007669"/>
    <property type="project" value="TreeGrafter"/>
</dbReference>
<feature type="region of interest" description="Disordered" evidence="8">
    <location>
        <begin position="1"/>
        <end position="93"/>
    </location>
</feature>
<evidence type="ECO:0000256" key="6">
    <source>
        <dbReference type="ARBA" id="ARBA00022884"/>
    </source>
</evidence>
<feature type="compositionally biased region" description="Polar residues" evidence="8">
    <location>
        <begin position="1"/>
        <end position="17"/>
    </location>
</feature>
<sequence length="1215" mass="133234">MSGNGVSEKSDQQTSSVKIDDAPAKDLQHQSQTPASAQTQPSKGSEVSEASASAPAASAPSPAVTPSSKAATPVAKPATGGQQAKNAHNSVPQSHLNQAEQNHSDYNQYSGAYYQYNPNYNANYNGTYSNYKNHYNGGAGGGSGSGNHKQYSGNNRQGGGSGNSSRYNNNNSNNNNNNNSNNTNAAGNSNNAQGGPAHRKQYNNSNHHQKNMNHGNHNLAPGQQLPQGQYVNYNYGAAAAPQYYQFGGFYPPVYVQPLQYTAAAQSYATPGSGGATPQHQHQRTSSHSSSPKVTLTTKDGKPVDLEEKKRQTASSTPVASPLQKNASPVPSSTKVAVESSKSPVVKEASLSTPASNATTTTTTTTTATTSTATKSDADNASNTKTLANLSAAEEFKRRIRERAAANAAKKKQQEEQSSGQKTESGSKQEKPDEDAKKDTVEEPSHPAQEPAAKDQTAVAKETKEETKPETTIETTPEVKTLTEQKLESPKPVEKPEAAEPTVKPTEQKSEELNKTDEHTAEPAEKELQATTKPAESAESAEKPKEQTKEQKEENVDVNVNDNDNDNDNDDDEEDEDEEDETEAGEPVQELSITQFLERLNQATPIDNILAVEYPQNINGVDKTKQLPSKKYRYDPQFLIQFRDVVQYSIDADFKTRYEYLDVGAQQGMRRQGSAREGSLRGLGAGGMRQGSGLPSRYSGPQGKGGLPSAYDSSRQNSRSGSKRRGVSTRDKSIRKGPSTRRGGRGEMREKTEEELAKEQKPVEEVKPLEKSANRWIPKSRQQKTEVRYAEDGSVILEKEDVERKIKSLLNKLTLEMFTEITDEILDITKQSRWEKDASTIKQTISLTFAKACDEPYWSEMYAKFCAKMTQNILPEITDETSTLKDGSHPAGGALARRVLLSTCQVEYEKGWIDKLPTNEDGSPIEPEMMSDEYYAMAAAKRRGLGLVKFIGHLYNLNMLNDQIIYVCLRDQCSNTTDPSEDRIENLAQLIKTVGPKMDSNERTRGMLTGVFESIKQILEKAQLSSRIKFMLMDIQDLKAARWQSGKAEAQPTTIGAIHRDAEMSRLKQEQEKRKRGPGPSGGSLHYGGNKAAPSRSASNSDFFSNSGFKKSPSFARSNSSLRGGNSIDRVDRSDRSERNAHSPVSSGSDLQRDSSRRSENQQVNRFAALDNDDEEEEEEEEEQEEVHDNNNNNNNNNSEDKQEVGAEGKGKKEDI</sequence>
<dbReference type="SUPFAM" id="SSF101489">
    <property type="entry name" value="Eukaryotic initiation factor 4f subunit eIF4g, eIF4e-binding domain"/>
    <property type="match status" value="1"/>
</dbReference>
<feature type="compositionally biased region" description="Basic and acidic residues" evidence="8">
    <location>
        <begin position="298"/>
        <end position="310"/>
    </location>
</feature>
<feature type="compositionally biased region" description="Low complexity" evidence="8">
    <location>
        <begin position="348"/>
        <end position="381"/>
    </location>
</feature>
<dbReference type="Gene3D" id="1.25.40.180">
    <property type="match status" value="1"/>
</dbReference>
<feature type="region of interest" description="Disordered" evidence="8">
    <location>
        <begin position="1065"/>
        <end position="1215"/>
    </location>
</feature>
<dbReference type="PANTHER" id="PTHR23253:SF9">
    <property type="entry name" value="EUKARYOTIC TRANSLATION INITIATION FACTOR 4 GAMMA 2"/>
    <property type="match status" value="1"/>
</dbReference>
<feature type="compositionally biased region" description="Acidic residues" evidence="8">
    <location>
        <begin position="562"/>
        <end position="583"/>
    </location>
</feature>
<evidence type="ECO:0000256" key="8">
    <source>
        <dbReference type="SAM" id="MobiDB-lite"/>
    </source>
</evidence>
<comment type="subcellular location">
    <subcellularLocation>
        <location evidence="1">Cytoplasm</location>
    </subcellularLocation>
</comment>
<feature type="compositionally biased region" description="Basic and acidic residues" evidence="8">
    <location>
        <begin position="1150"/>
        <end position="1159"/>
    </location>
</feature>
<feature type="compositionally biased region" description="Acidic residues" evidence="8">
    <location>
        <begin position="1170"/>
        <end position="1185"/>
    </location>
</feature>
<dbReference type="GO" id="GO:0016281">
    <property type="term" value="C:eukaryotic translation initiation factor 4F complex"/>
    <property type="evidence" value="ECO:0007669"/>
    <property type="project" value="TreeGrafter"/>
</dbReference>
<dbReference type="OrthoDB" id="514777at2759"/>
<dbReference type="Pfam" id="PF02854">
    <property type="entry name" value="MIF4G"/>
    <property type="match status" value="1"/>
</dbReference>
<evidence type="ECO:0000256" key="7">
    <source>
        <dbReference type="ARBA" id="ARBA00022917"/>
    </source>
</evidence>
<dbReference type="Gene3D" id="1.20.970.30">
    <property type="entry name" value="eIF4G, eIF4E-binding domain"/>
    <property type="match status" value="1"/>
</dbReference>
<evidence type="ECO:0000256" key="2">
    <source>
        <dbReference type="ARBA" id="ARBA00005775"/>
    </source>
</evidence>
<feature type="compositionally biased region" description="Basic and acidic residues" evidence="8">
    <location>
        <begin position="424"/>
        <end position="444"/>
    </location>
</feature>
<evidence type="ECO:0000259" key="9">
    <source>
        <dbReference type="SMART" id="SM00543"/>
    </source>
</evidence>
<dbReference type="HOGENOM" id="CLU_006715_0_0_1"/>
<dbReference type="InterPro" id="IPR016024">
    <property type="entry name" value="ARM-type_fold"/>
</dbReference>
<feature type="compositionally biased region" description="Polar residues" evidence="8">
    <location>
        <begin position="1095"/>
        <end position="1123"/>
    </location>
</feature>
<feature type="compositionally biased region" description="Basic and acidic residues" evidence="8">
    <location>
        <begin position="18"/>
        <end position="28"/>
    </location>
</feature>
<keyword evidence="11" id="KW-1185">Reference proteome</keyword>
<keyword evidence="7" id="KW-0648">Protein biosynthesis</keyword>
<evidence type="ECO:0000313" key="11">
    <source>
        <dbReference type="Proteomes" id="UP000001996"/>
    </source>
</evidence>
<keyword evidence="6" id="KW-0694">RNA-binding</keyword>
<feature type="compositionally biased region" description="Basic and acidic residues" evidence="8">
    <location>
        <begin position="480"/>
        <end position="497"/>
    </location>
</feature>
<dbReference type="InParanoid" id="A5DZ07"/>
<feature type="compositionally biased region" description="Polar residues" evidence="8">
    <location>
        <begin position="312"/>
        <end position="342"/>
    </location>
</feature>
<evidence type="ECO:0000256" key="4">
    <source>
        <dbReference type="ARBA" id="ARBA00022540"/>
    </source>
</evidence>
<dbReference type="Pfam" id="PF12152">
    <property type="entry name" value="eIF_4G1"/>
    <property type="match status" value="1"/>
</dbReference>
<evidence type="ECO:0000256" key="5">
    <source>
        <dbReference type="ARBA" id="ARBA00022553"/>
    </source>
</evidence>
<feature type="compositionally biased region" description="Low complexity" evidence="8">
    <location>
        <begin position="42"/>
        <end position="73"/>
    </location>
</feature>
<feature type="region of interest" description="Disordered" evidence="8">
    <location>
        <begin position="666"/>
        <end position="769"/>
    </location>
</feature>
<feature type="compositionally biased region" description="Polar residues" evidence="8">
    <location>
        <begin position="29"/>
        <end position="41"/>
    </location>
</feature>
<dbReference type="EMBL" id="CH981526">
    <property type="protein sequence ID" value="EDK44415.1"/>
    <property type="molecule type" value="Genomic_DNA"/>
</dbReference>
<dbReference type="InterPro" id="IPR036211">
    <property type="entry name" value="eIF4G_eIF4E-bd_sf"/>
</dbReference>
<accession>A5DZ07</accession>
<name>A5DZ07_LODEL</name>
<feature type="compositionally biased region" description="Low complexity" evidence="8">
    <location>
        <begin position="146"/>
        <end position="155"/>
    </location>
</feature>
<dbReference type="FunCoup" id="A5DZ07">
    <property type="interactions" value="664"/>
</dbReference>
<dbReference type="OMA" id="QFYSVIT"/>
<reference evidence="10 11" key="1">
    <citation type="journal article" date="2009" name="Nature">
        <title>Evolution of pathogenicity and sexual reproduction in eight Candida genomes.</title>
        <authorList>
            <person name="Butler G."/>
            <person name="Rasmussen M.D."/>
            <person name="Lin M.F."/>
            <person name="Santos M.A."/>
            <person name="Sakthikumar S."/>
            <person name="Munro C.A."/>
            <person name="Rheinbay E."/>
            <person name="Grabherr M."/>
            <person name="Forche A."/>
            <person name="Reedy J.L."/>
            <person name="Agrafioti I."/>
            <person name="Arnaud M.B."/>
            <person name="Bates S."/>
            <person name="Brown A.J."/>
            <person name="Brunke S."/>
            <person name="Costanzo M.C."/>
            <person name="Fitzpatrick D.A."/>
            <person name="de Groot P.W."/>
            <person name="Harris D."/>
            <person name="Hoyer L.L."/>
            <person name="Hube B."/>
            <person name="Klis F.M."/>
            <person name="Kodira C."/>
            <person name="Lennard N."/>
            <person name="Logue M.E."/>
            <person name="Martin R."/>
            <person name="Neiman A.M."/>
            <person name="Nikolaou E."/>
            <person name="Quail M.A."/>
            <person name="Quinn J."/>
            <person name="Santos M.C."/>
            <person name="Schmitzberger F.F."/>
            <person name="Sherlock G."/>
            <person name="Shah P."/>
            <person name="Silverstein K.A."/>
            <person name="Skrzypek M.S."/>
            <person name="Soll D."/>
            <person name="Staggs R."/>
            <person name="Stansfield I."/>
            <person name="Stumpf M.P."/>
            <person name="Sudbery P.E."/>
            <person name="Srikantha T."/>
            <person name="Zeng Q."/>
            <person name="Berman J."/>
            <person name="Berriman M."/>
            <person name="Heitman J."/>
            <person name="Gow N.A."/>
            <person name="Lorenz M.C."/>
            <person name="Birren B.W."/>
            <person name="Kellis M."/>
            <person name="Cuomo C.A."/>
        </authorList>
    </citation>
    <scope>NUCLEOTIDE SEQUENCE [LARGE SCALE GENOMIC DNA]</scope>
    <source>
        <strain evidence="11">ATCC 11503 / BCRC 21390 / CBS 2605 / JCM 1781 / NBRC 1676 / NRRL YB-4239</strain>
    </source>
</reference>
<feature type="compositionally biased region" description="Low complexity" evidence="8">
    <location>
        <begin position="163"/>
        <end position="195"/>
    </location>
</feature>
<feature type="compositionally biased region" description="Basic and acidic residues" evidence="8">
    <location>
        <begin position="1128"/>
        <end position="1140"/>
    </location>
</feature>
<dbReference type="GO" id="GO:0003743">
    <property type="term" value="F:translation initiation factor activity"/>
    <property type="evidence" value="ECO:0007669"/>
    <property type="project" value="UniProtKB-KW"/>
</dbReference>
<feature type="compositionally biased region" description="Basic and acidic residues" evidence="8">
    <location>
        <begin position="505"/>
        <end position="527"/>
    </location>
</feature>
<dbReference type="STRING" id="379508.A5DZ07"/>
<protein>
    <recommendedName>
        <fullName evidence="9">MIF4G domain-containing protein</fullName>
    </recommendedName>
</protein>